<dbReference type="OrthoDB" id="5585464at2759"/>
<evidence type="ECO:0000259" key="9">
    <source>
        <dbReference type="Pfam" id="PF08704"/>
    </source>
</evidence>
<sequence>MLLSRSRVVPTLATRFTSRTLTTATKPAAATGATEPEEPPRILPHVDPRFQYGDVIIIHDSKGERRLVGPLRKGGFRDNNVGRLNHDSMIGKTPLSIVETQLGAKFSLHWPSLDEYSTRVKRQASIMYPKDATTAVHLLDLFPGAHVLEAGTGNGSMTMYIQRAILGPGSHLDTVDIRNNHSLQAEQNIERFWRGMYRPGITFWRSVGGLQRVIKRLTGEDQGKTHYPGSGPSSAQEQDSTVLNKDGRPMTALELKRKELTEANEVLPPNPHPKGHQYDAISLDLPDTLTVLDDLLPLLKPDRPMCLYMVNMSQVLELVQWMRKNGAGYSVEKVLEVGWKEWSVRSAAVRSKVKGRVHVGGFGDVSPLQQSSGDGTQVAATTAADHIPDDAVGWVCRPLHMPIGHTGFLVQLRRSSAPSSEESNTPIA</sequence>
<evidence type="ECO:0000256" key="2">
    <source>
        <dbReference type="ARBA" id="ARBA00015963"/>
    </source>
</evidence>
<keyword evidence="6" id="KW-0819">tRNA processing</keyword>
<dbReference type="GO" id="GO:0005739">
    <property type="term" value="C:mitochondrion"/>
    <property type="evidence" value="ECO:0007669"/>
    <property type="project" value="TreeGrafter"/>
</dbReference>
<dbReference type="Proteomes" id="UP000707451">
    <property type="component" value="Unassembled WGS sequence"/>
</dbReference>
<dbReference type="InterPro" id="IPR049470">
    <property type="entry name" value="TRM61_C"/>
</dbReference>
<keyword evidence="5" id="KW-0949">S-adenosyl-L-methionine</keyword>
<dbReference type="GO" id="GO:0031515">
    <property type="term" value="C:tRNA (m1A) methyltransferase complex"/>
    <property type="evidence" value="ECO:0007669"/>
    <property type="project" value="InterPro"/>
</dbReference>
<dbReference type="InterPro" id="IPR014816">
    <property type="entry name" value="tRNA_MeTrfase_Gcd14"/>
</dbReference>
<protein>
    <recommendedName>
        <fullName evidence="2">tRNA (adenine(58)-N(1))-methyltransferase catalytic subunit TRM61</fullName>
        <ecNumber evidence="1">2.1.1.220</ecNumber>
    </recommendedName>
    <alternativeName>
        <fullName evidence="7">tRNA(m1A58)-methyltransferase subunit TRM61</fullName>
    </alternativeName>
</protein>
<keyword evidence="4" id="KW-0808">Transferase</keyword>
<feature type="region of interest" description="Disordered" evidence="8">
    <location>
        <begin position="220"/>
        <end position="244"/>
    </location>
</feature>
<evidence type="ECO:0000256" key="4">
    <source>
        <dbReference type="ARBA" id="ARBA00022679"/>
    </source>
</evidence>
<organism evidence="10 11">
    <name type="scientific">Linnemannia hyalina</name>
    <dbReference type="NCBI Taxonomy" id="64524"/>
    <lineage>
        <taxon>Eukaryota</taxon>
        <taxon>Fungi</taxon>
        <taxon>Fungi incertae sedis</taxon>
        <taxon>Mucoromycota</taxon>
        <taxon>Mortierellomycotina</taxon>
        <taxon>Mortierellomycetes</taxon>
        <taxon>Mortierellales</taxon>
        <taxon>Mortierellaceae</taxon>
        <taxon>Linnemannia</taxon>
    </lineage>
</organism>
<feature type="domain" description="tRNA (adenine(58)-N(1))-methyltransferase catalytic subunit TRM61 C-terminal" evidence="9">
    <location>
        <begin position="119"/>
        <end position="190"/>
    </location>
</feature>
<dbReference type="InterPro" id="IPR029063">
    <property type="entry name" value="SAM-dependent_MTases_sf"/>
</dbReference>
<evidence type="ECO:0000256" key="5">
    <source>
        <dbReference type="ARBA" id="ARBA00022691"/>
    </source>
</evidence>
<comment type="caution">
    <text evidence="10">The sequence shown here is derived from an EMBL/GenBank/DDBJ whole genome shotgun (WGS) entry which is preliminary data.</text>
</comment>
<dbReference type="PANTHER" id="PTHR12133">
    <property type="entry name" value="TRNA (ADENINE(58)-N(1))-METHYLTRANSFERASE"/>
    <property type="match status" value="1"/>
</dbReference>
<evidence type="ECO:0000256" key="7">
    <source>
        <dbReference type="ARBA" id="ARBA00033309"/>
    </source>
</evidence>
<dbReference type="Pfam" id="PF08704">
    <property type="entry name" value="GCD14"/>
    <property type="match status" value="1"/>
</dbReference>
<accession>A0A9P7Y4Z8</accession>
<dbReference type="AlphaFoldDB" id="A0A9P7Y4Z8"/>
<feature type="compositionally biased region" description="Polar residues" evidence="8">
    <location>
        <begin position="231"/>
        <end position="243"/>
    </location>
</feature>
<dbReference type="GO" id="GO:0160107">
    <property type="term" value="F:tRNA (adenine(58)-N1)-methyltransferase activity"/>
    <property type="evidence" value="ECO:0007669"/>
    <property type="project" value="UniProtKB-EC"/>
</dbReference>
<dbReference type="EC" id="2.1.1.220" evidence="1"/>
<keyword evidence="3" id="KW-0489">Methyltransferase</keyword>
<dbReference type="EMBL" id="JAHRHY010000002">
    <property type="protein sequence ID" value="KAG9071401.1"/>
    <property type="molecule type" value="Genomic_DNA"/>
</dbReference>
<keyword evidence="11" id="KW-1185">Reference proteome</keyword>
<reference evidence="10" key="1">
    <citation type="submission" date="2021-06" db="EMBL/GenBank/DDBJ databases">
        <title>Genome Sequence of Mortierella hyaline Strain SCG-10, a Cold-Adapted, Nitrate-Reducing Fungus Isolated from Soil in Minnesota, USA.</title>
        <authorList>
            <person name="Aldossari N."/>
        </authorList>
    </citation>
    <scope>NUCLEOTIDE SEQUENCE</scope>
    <source>
        <strain evidence="10">SCG-10</strain>
    </source>
</reference>
<name>A0A9P7Y4Z8_9FUNG</name>
<evidence type="ECO:0000313" key="10">
    <source>
        <dbReference type="EMBL" id="KAG9071401.1"/>
    </source>
</evidence>
<evidence type="ECO:0000313" key="11">
    <source>
        <dbReference type="Proteomes" id="UP000707451"/>
    </source>
</evidence>
<evidence type="ECO:0000256" key="1">
    <source>
        <dbReference type="ARBA" id="ARBA00012796"/>
    </source>
</evidence>
<dbReference type="PROSITE" id="PS51620">
    <property type="entry name" value="SAM_TRM61"/>
    <property type="match status" value="1"/>
</dbReference>
<feature type="region of interest" description="Disordered" evidence="8">
    <location>
        <begin position="21"/>
        <end position="43"/>
    </location>
</feature>
<evidence type="ECO:0000256" key="3">
    <source>
        <dbReference type="ARBA" id="ARBA00022603"/>
    </source>
</evidence>
<proteinExistence type="predicted"/>
<gene>
    <name evidence="10" type="ORF">KI688_005612</name>
</gene>
<dbReference type="SUPFAM" id="SSF53335">
    <property type="entry name" value="S-adenosyl-L-methionine-dependent methyltransferases"/>
    <property type="match status" value="1"/>
</dbReference>
<dbReference type="Gene3D" id="3.40.50.150">
    <property type="entry name" value="Vaccinia Virus protein VP39"/>
    <property type="match status" value="1"/>
</dbReference>
<feature type="compositionally biased region" description="Low complexity" evidence="8">
    <location>
        <begin position="21"/>
        <end position="34"/>
    </location>
</feature>
<evidence type="ECO:0000256" key="6">
    <source>
        <dbReference type="ARBA" id="ARBA00022694"/>
    </source>
</evidence>
<dbReference type="GO" id="GO:0030488">
    <property type="term" value="P:tRNA methylation"/>
    <property type="evidence" value="ECO:0007669"/>
    <property type="project" value="InterPro"/>
</dbReference>
<evidence type="ECO:0000256" key="8">
    <source>
        <dbReference type="SAM" id="MobiDB-lite"/>
    </source>
</evidence>
<dbReference type="PANTHER" id="PTHR12133:SF1">
    <property type="entry name" value="TRNA (ADENINE(58)-N(1))-METHYLTRANSFERASE, MITOCHONDRIAL"/>
    <property type="match status" value="1"/>
</dbReference>